<dbReference type="PANTHER" id="PTHR44051:SF8">
    <property type="entry name" value="GLUTATHIONE S-TRANSFERASE GSTA"/>
    <property type="match status" value="1"/>
</dbReference>
<dbReference type="SFLD" id="SFLDS00019">
    <property type="entry name" value="Glutathione_Transferase_(cytos"/>
    <property type="match status" value="1"/>
</dbReference>
<proteinExistence type="predicted"/>
<dbReference type="Pfam" id="PF00043">
    <property type="entry name" value="GST_C"/>
    <property type="match status" value="1"/>
</dbReference>
<dbReference type="SUPFAM" id="SSF52833">
    <property type="entry name" value="Thioredoxin-like"/>
    <property type="match status" value="1"/>
</dbReference>
<protein>
    <submittedName>
        <fullName evidence="3">Glutathione transferase GstA</fullName>
        <ecNumber evidence="3">2.5.1.18</ecNumber>
    </submittedName>
</protein>
<keyword evidence="4" id="KW-1185">Reference proteome</keyword>
<dbReference type="Proteomes" id="UP000389128">
    <property type="component" value="Unassembled WGS sequence"/>
</dbReference>
<dbReference type="InterPro" id="IPR036282">
    <property type="entry name" value="Glutathione-S-Trfase_C_sf"/>
</dbReference>
<dbReference type="AlphaFoldDB" id="A0A6C2CE69"/>
<dbReference type="Gene3D" id="1.20.1050.10">
    <property type="match status" value="1"/>
</dbReference>
<dbReference type="EC" id="2.5.1.18" evidence="3"/>
<dbReference type="OrthoDB" id="8772754at2"/>
<dbReference type="PROSITE" id="PS50404">
    <property type="entry name" value="GST_NTER"/>
    <property type="match status" value="1"/>
</dbReference>
<dbReference type="InterPro" id="IPR036249">
    <property type="entry name" value="Thioredoxin-like_sf"/>
</dbReference>
<dbReference type="SFLD" id="SFLDG01150">
    <property type="entry name" value="Main.1:_Beta-like"/>
    <property type="match status" value="1"/>
</dbReference>
<dbReference type="InterPro" id="IPR004045">
    <property type="entry name" value="Glutathione_S-Trfase_N"/>
</dbReference>
<evidence type="ECO:0000313" key="4">
    <source>
        <dbReference type="Proteomes" id="UP000389128"/>
    </source>
</evidence>
<dbReference type="GO" id="GO:0004364">
    <property type="term" value="F:glutathione transferase activity"/>
    <property type="evidence" value="ECO:0007669"/>
    <property type="project" value="UniProtKB-EC"/>
</dbReference>
<sequence length="203" mass="22036">MKLYYSPGACSLSPHIALREAGLDFDLVKVDLKTKKTDAGDDYFAANPSGYVPCLQLDDGRTLTEGPSIVQYIADQAAGKKLAPLNGTFERYQLQQWLNFISTEIHKSFSPLFNPDASADSKATARKTLDARLATAAAQLSKTPYLLGESYSVADIYLFVTLGWAGYVGVDLAPWPALQHFSARVASRDAVQATLRAEGLIQA</sequence>
<dbReference type="Pfam" id="PF13409">
    <property type="entry name" value="GST_N_2"/>
    <property type="match status" value="1"/>
</dbReference>
<dbReference type="SFLD" id="SFLDG00358">
    <property type="entry name" value="Main_(cytGST)"/>
    <property type="match status" value="1"/>
</dbReference>
<dbReference type="InterPro" id="IPR040079">
    <property type="entry name" value="Glutathione_S-Trfase"/>
</dbReference>
<dbReference type="Gene3D" id="3.40.30.10">
    <property type="entry name" value="Glutaredoxin"/>
    <property type="match status" value="1"/>
</dbReference>
<name>A0A6C2CE69_9RHOO</name>
<gene>
    <name evidence="3" type="primary">gstA</name>
    <name evidence="3" type="ORF">ETQ85_23045</name>
</gene>
<dbReference type="InterPro" id="IPR010987">
    <property type="entry name" value="Glutathione-S-Trfase_C-like"/>
</dbReference>
<accession>A0A6C2CE69</accession>
<dbReference type="CDD" id="cd03188">
    <property type="entry name" value="GST_C_Beta"/>
    <property type="match status" value="1"/>
</dbReference>
<dbReference type="InterPro" id="IPR004046">
    <property type="entry name" value="GST_C"/>
</dbReference>
<reference evidence="3 4" key="1">
    <citation type="submission" date="2019-01" db="EMBL/GenBank/DDBJ databases">
        <title>Zoogloea oleivorans genome sequencing and assembly.</title>
        <authorList>
            <person name="Tancsics A."/>
            <person name="Farkas M."/>
            <person name="Kriszt B."/>
            <person name="Maroti G."/>
            <person name="Horvath B."/>
        </authorList>
    </citation>
    <scope>NUCLEOTIDE SEQUENCE [LARGE SCALE GENOMIC DNA]</scope>
    <source>
        <strain evidence="3 4">Buc</strain>
    </source>
</reference>
<dbReference type="SUPFAM" id="SSF47616">
    <property type="entry name" value="GST C-terminal domain-like"/>
    <property type="match status" value="1"/>
</dbReference>
<dbReference type="PANTHER" id="PTHR44051">
    <property type="entry name" value="GLUTATHIONE S-TRANSFERASE-RELATED"/>
    <property type="match status" value="1"/>
</dbReference>
<evidence type="ECO:0000259" key="2">
    <source>
        <dbReference type="PROSITE" id="PS50405"/>
    </source>
</evidence>
<feature type="domain" description="GST N-terminal" evidence="1">
    <location>
        <begin position="1"/>
        <end position="81"/>
    </location>
</feature>
<dbReference type="PROSITE" id="PS50405">
    <property type="entry name" value="GST_CTER"/>
    <property type="match status" value="1"/>
</dbReference>
<dbReference type="RefSeq" id="WP_148581399.1">
    <property type="nucleotide sequence ID" value="NZ_SDKK01000034.1"/>
</dbReference>
<comment type="caution">
    <text evidence="3">The sequence shown here is derived from an EMBL/GenBank/DDBJ whole genome shotgun (WGS) entry which is preliminary data.</text>
</comment>
<dbReference type="EMBL" id="SDKK01000034">
    <property type="protein sequence ID" value="TYC52217.1"/>
    <property type="molecule type" value="Genomic_DNA"/>
</dbReference>
<keyword evidence="3" id="KW-0808">Transferase</keyword>
<organism evidence="3 4">
    <name type="scientific">Zoogloea oleivorans</name>
    <dbReference type="NCBI Taxonomy" id="1552750"/>
    <lineage>
        <taxon>Bacteria</taxon>
        <taxon>Pseudomonadati</taxon>
        <taxon>Pseudomonadota</taxon>
        <taxon>Betaproteobacteria</taxon>
        <taxon>Rhodocyclales</taxon>
        <taxon>Zoogloeaceae</taxon>
        <taxon>Zoogloea</taxon>
    </lineage>
</organism>
<evidence type="ECO:0000259" key="1">
    <source>
        <dbReference type="PROSITE" id="PS50404"/>
    </source>
</evidence>
<dbReference type="NCBIfam" id="NF007831">
    <property type="entry name" value="PRK10542.1"/>
    <property type="match status" value="1"/>
</dbReference>
<evidence type="ECO:0000313" key="3">
    <source>
        <dbReference type="EMBL" id="TYC52217.1"/>
    </source>
</evidence>
<dbReference type="CDD" id="cd03057">
    <property type="entry name" value="GST_N_Beta"/>
    <property type="match status" value="1"/>
</dbReference>
<feature type="domain" description="GST C-terminal" evidence="2">
    <location>
        <begin position="87"/>
        <end position="203"/>
    </location>
</feature>